<comment type="catalytic activity">
    <reaction evidence="1">
        <text>an N-(ADP-alpha-D-ribosyl)-thymidine in DNA + H2O = a thymidine in DNA + ADP-D-ribose</text>
        <dbReference type="Rhea" id="RHEA:71655"/>
        <dbReference type="Rhea" id="RHEA-COMP:13556"/>
        <dbReference type="Rhea" id="RHEA-COMP:18051"/>
        <dbReference type="ChEBI" id="CHEBI:15377"/>
        <dbReference type="ChEBI" id="CHEBI:57967"/>
        <dbReference type="ChEBI" id="CHEBI:137386"/>
        <dbReference type="ChEBI" id="CHEBI:191199"/>
    </reaction>
    <physiologicalReaction direction="left-to-right" evidence="1">
        <dbReference type="Rhea" id="RHEA:71656"/>
    </physiologicalReaction>
</comment>
<organism evidence="3">
    <name type="scientific">Rhodanobacter sp. IGA1.0</name>
    <dbReference type="NCBI Taxonomy" id="3158582"/>
    <lineage>
        <taxon>Bacteria</taxon>
        <taxon>Pseudomonadati</taxon>
        <taxon>Pseudomonadota</taxon>
        <taxon>Gammaproteobacteria</taxon>
        <taxon>Lysobacterales</taxon>
        <taxon>Rhodanobacteraceae</taxon>
        <taxon>Rhodanobacter</taxon>
    </lineage>
</organism>
<dbReference type="PROSITE" id="PS51154">
    <property type="entry name" value="MACRO"/>
    <property type="match status" value="1"/>
</dbReference>
<dbReference type="PANTHER" id="PTHR12521">
    <property type="entry name" value="PROTEIN C6ORF130"/>
    <property type="match status" value="1"/>
</dbReference>
<evidence type="ECO:0000259" key="2">
    <source>
        <dbReference type="PROSITE" id="PS51154"/>
    </source>
</evidence>
<dbReference type="CDD" id="cd02901">
    <property type="entry name" value="Macro_Poa1p-like"/>
    <property type="match status" value="1"/>
</dbReference>
<gene>
    <name evidence="3" type="ORF">ABNK63_16220</name>
</gene>
<dbReference type="SMART" id="SM00506">
    <property type="entry name" value="A1pp"/>
    <property type="match status" value="1"/>
</dbReference>
<name>A0AAU7QK96_9GAMM</name>
<dbReference type="InterPro" id="IPR002589">
    <property type="entry name" value="Macro_dom"/>
</dbReference>
<dbReference type="EMBL" id="CP157948">
    <property type="protein sequence ID" value="XBS89916.1"/>
    <property type="molecule type" value="Genomic_DNA"/>
</dbReference>
<dbReference type="PANTHER" id="PTHR12521:SF0">
    <property type="entry name" value="ADP-RIBOSE GLYCOHYDROLASE OARD1"/>
    <property type="match status" value="1"/>
</dbReference>
<dbReference type="RefSeq" id="WP_350016209.1">
    <property type="nucleotide sequence ID" value="NZ_CP157948.1"/>
</dbReference>
<protein>
    <submittedName>
        <fullName evidence="3">Macro domain-containing protein</fullName>
    </submittedName>
</protein>
<feature type="domain" description="Macro" evidence="2">
    <location>
        <begin position="1"/>
        <end position="151"/>
    </location>
</feature>
<evidence type="ECO:0000313" key="3">
    <source>
        <dbReference type="EMBL" id="XBS89916.1"/>
    </source>
</evidence>
<dbReference type="GO" id="GO:0140291">
    <property type="term" value="P:peptidyl-glutamate ADP-deribosylation"/>
    <property type="evidence" value="ECO:0007669"/>
    <property type="project" value="TreeGrafter"/>
</dbReference>
<dbReference type="SUPFAM" id="SSF52949">
    <property type="entry name" value="Macro domain-like"/>
    <property type="match status" value="1"/>
</dbReference>
<evidence type="ECO:0000256" key="1">
    <source>
        <dbReference type="ARBA" id="ARBA00035885"/>
    </source>
</evidence>
<dbReference type="AlphaFoldDB" id="A0AAU7QK96"/>
<sequence length="370" mass="41842">MFKALIGDMFESRAQALVNTVNCVGVMGKGVAEQFRKRYPAMFEDYQRRCEQKAVRLGEPYLYRDASGTLIVNFPTKGHWRSASRLADIERGLDYFAAHVDEWGLASVAMPPLGCGNGGLEWNEVGPLIHRKLHKLPIDLELYAPYGTPKPQLAEEFLTAPSQMSLEGKGRRYAKMNPDWVVLMEVLRELQAQPYANPVGRTIFQKICYVVTEMGVPTGFRFGKGSYGPYSDDVKPALHDLANRNWLIEEPLGRMVALRVGPEYAKDRSRFAERIALHQKKIAKTVDLFSRIKSTEQAEEVMTVLYASRQLKQGNASADVEEQQIYDFILDWKKSWSSEEKKDAVAGAIRNLVVLGWMRARISESMIEAA</sequence>
<dbReference type="InterPro" id="IPR050892">
    <property type="entry name" value="ADP-ribose_metab_enzymes"/>
</dbReference>
<dbReference type="InterPro" id="IPR043472">
    <property type="entry name" value="Macro_dom-like"/>
</dbReference>
<proteinExistence type="predicted"/>
<accession>A0AAU7QK96</accession>
<reference evidence="3" key="1">
    <citation type="submission" date="2024-06" db="EMBL/GenBank/DDBJ databases">
        <authorList>
            <person name="Sun Y."/>
        </authorList>
    </citation>
    <scope>NUCLEOTIDE SEQUENCE</scope>
    <source>
        <strain evidence="3">IGA1.0</strain>
    </source>
</reference>
<dbReference type="Pfam" id="PF01661">
    <property type="entry name" value="Macro"/>
    <property type="match status" value="1"/>
</dbReference>
<dbReference type="Gene3D" id="3.40.220.10">
    <property type="entry name" value="Leucine Aminopeptidase, subunit E, domain 1"/>
    <property type="match status" value="1"/>
</dbReference>